<dbReference type="GO" id="GO:0019867">
    <property type="term" value="C:outer membrane"/>
    <property type="evidence" value="ECO:0007669"/>
    <property type="project" value="InterPro"/>
</dbReference>
<dbReference type="InterPro" id="IPR004658">
    <property type="entry name" value="OMP_Slp"/>
</dbReference>
<dbReference type="RefSeq" id="WP_005354621.1">
    <property type="nucleotide sequence ID" value="NZ_APVG01000031.1"/>
</dbReference>
<protein>
    <submittedName>
        <fullName evidence="1">Outer membrane lipoprotein, Slp family</fullName>
    </submittedName>
</protein>
<dbReference type="PROSITE" id="PS51257">
    <property type="entry name" value="PROKAR_LIPOPROTEIN"/>
    <property type="match status" value="1"/>
</dbReference>
<dbReference type="Proteomes" id="UP000023775">
    <property type="component" value="Unassembled WGS sequence"/>
</dbReference>
<organism evidence="1 2">
    <name type="scientific">Aeromonas diversa CDC 2478-85</name>
    <dbReference type="NCBI Taxonomy" id="1268237"/>
    <lineage>
        <taxon>Bacteria</taxon>
        <taxon>Pseudomonadati</taxon>
        <taxon>Pseudomonadota</taxon>
        <taxon>Gammaproteobacteria</taxon>
        <taxon>Aeromonadales</taxon>
        <taxon>Aeromonadaceae</taxon>
        <taxon>Aeromonas</taxon>
    </lineage>
</organism>
<comment type="caution">
    <text evidence="1">The sequence shown here is derived from an EMBL/GenBank/DDBJ whole genome shotgun (WGS) entry which is preliminary data.</text>
</comment>
<dbReference type="PANTHER" id="PTHR37530">
    <property type="entry name" value="OUTER MEMBRANE PROTEIN SLP"/>
    <property type="match status" value="1"/>
</dbReference>
<sequence>MAGSSKHSRLTTLLLGAATLLLSACGTVPRELAYEPESALVPFKPALEQPGAMARWSGVIAEVRNEPSRSVVEVVELPLKSNGVPQQTEQSAGRFLAIMPGFVDPTLYAKGRSLSVLGKVAAPVEGKIGEHPYRFAVLEVDKSKLWPPVKEVEVRYADPFFDDPFYDPFWPRRSFYGLPR</sequence>
<accession>N9TZX3</accession>
<evidence type="ECO:0000313" key="1">
    <source>
        <dbReference type="EMBL" id="ENY71610.1"/>
    </source>
</evidence>
<dbReference type="NCBIfam" id="TIGR00752">
    <property type="entry name" value="slp"/>
    <property type="match status" value="1"/>
</dbReference>
<keyword evidence="2" id="KW-1185">Reference proteome</keyword>
<reference evidence="1 2" key="1">
    <citation type="journal article" date="2013" name="Genome Announc.">
        <title>Draft Genome Sequence of the Aeromonas diversa Type Strain.</title>
        <authorList>
            <person name="Farfan M."/>
            <person name="Spataro N."/>
            <person name="Sanglas A."/>
            <person name="Albarral V."/>
            <person name="Loren J.G."/>
            <person name="Bosch E."/>
            <person name="Fuste M.C."/>
        </authorList>
    </citation>
    <scope>NUCLEOTIDE SEQUENCE [LARGE SCALE GENOMIC DNA]</scope>
    <source>
        <strain evidence="1 2">2478-85</strain>
    </source>
</reference>
<dbReference type="EMBL" id="APVG01000031">
    <property type="protein sequence ID" value="ENY71610.1"/>
    <property type="molecule type" value="Genomic_DNA"/>
</dbReference>
<evidence type="ECO:0000313" key="2">
    <source>
        <dbReference type="Proteomes" id="UP000023775"/>
    </source>
</evidence>
<gene>
    <name evidence="1" type="ORF">G114_12363</name>
</gene>
<proteinExistence type="predicted"/>
<dbReference type="PANTHER" id="PTHR37530:SF1">
    <property type="entry name" value="OUTER MEMBRANE PROTEIN SLP"/>
    <property type="match status" value="1"/>
</dbReference>
<dbReference type="AlphaFoldDB" id="N9TZX3"/>
<dbReference type="PATRIC" id="fig|1268237.3.peg.2438"/>
<dbReference type="PIRSF" id="PIRSF004982">
    <property type="entry name" value="SlP"/>
    <property type="match status" value="1"/>
</dbReference>
<keyword evidence="1" id="KW-0449">Lipoprotein</keyword>
<dbReference type="OrthoDB" id="5295757at2"/>
<dbReference type="eggNOG" id="COG3065">
    <property type="taxonomic scope" value="Bacteria"/>
</dbReference>
<name>N9TZX3_9GAMM</name>
<dbReference type="Pfam" id="PF03843">
    <property type="entry name" value="Slp"/>
    <property type="match status" value="1"/>
</dbReference>